<feature type="compositionally biased region" description="Basic and acidic residues" evidence="1">
    <location>
        <begin position="186"/>
        <end position="197"/>
    </location>
</feature>
<evidence type="ECO:0000313" key="3">
    <source>
        <dbReference type="Proteomes" id="UP001596443"/>
    </source>
</evidence>
<feature type="region of interest" description="Disordered" evidence="1">
    <location>
        <begin position="178"/>
        <end position="197"/>
    </location>
</feature>
<evidence type="ECO:0000313" key="2">
    <source>
        <dbReference type="EMBL" id="MFC6787806.1"/>
    </source>
</evidence>
<reference evidence="2 3" key="1">
    <citation type="journal article" date="2019" name="Int. J. Syst. Evol. Microbiol.">
        <title>The Global Catalogue of Microorganisms (GCM) 10K type strain sequencing project: providing services to taxonomists for standard genome sequencing and annotation.</title>
        <authorList>
            <consortium name="The Broad Institute Genomics Platform"/>
            <consortium name="The Broad Institute Genome Sequencing Center for Infectious Disease"/>
            <person name="Wu L."/>
            <person name="Ma J."/>
        </authorList>
    </citation>
    <scope>NUCLEOTIDE SEQUENCE [LARGE SCALE GENOMIC DNA]</scope>
    <source>
        <strain evidence="2 3">SYNS20</strain>
    </source>
</reference>
<gene>
    <name evidence="2" type="ORF">ACFQFD_17890</name>
</gene>
<evidence type="ECO:0000256" key="1">
    <source>
        <dbReference type="SAM" id="MobiDB-lite"/>
    </source>
</evidence>
<dbReference type="EMBL" id="JBHSWX010000012">
    <property type="protein sequence ID" value="MFC6787806.1"/>
    <property type="molecule type" value="Genomic_DNA"/>
</dbReference>
<accession>A0ABD5TEP4</accession>
<dbReference type="Proteomes" id="UP001596443">
    <property type="component" value="Unassembled WGS sequence"/>
</dbReference>
<name>A0ABD5TEP4_9EURY</name>
<protein>
    <submittedName>
        <fullName evidence="2">Uncharacterized protein</fullName>
    </submittedName>
</protein>
<dbReference type="GeneID" id="81210948"/>
<keyword evidence="3" id="KW-1185">Reference proteome</keyword>
<dbReference type="Pfam" id="PF25947">
    <property type="entry name" value="WHD_halo_double"/>
    <property type="match status" value="1"/>
</dbReference>
<proteinExistence type="predicted"/>
<comment type="caution">
    <text evidence="2">The sequence shown here is derived from an EMBL/GenBank/DDBJ whole genome shotgun (WGS) entry which is preliminary data.</text>
</comment>
<dbReference type="RefSeq" id="WP_284061949.1">
    <property type="nucleotide sequence ID" value="NZ_CP126158.1"/>
</dbReference>
<organism evidence="2 3">
    <name type="scientific">Halobaculum halobium</name>
    <dbReference type="NCBI Taxonomy" id="3032281"/>
    <lineage>
        <taxon>Archaea</taxon>
        <taxon>Methanobacteriati</taxon>
        <taxon>Methanobacteriota</taxon>
        <taxon>Stenosarchaea group</taxon>
        <taxon>Halobacteria</taxon>
        <taxon>Halobacteriales</taxon>
        <taxon>Haloferacaceae</taxon>
        <taxon>Halobaculum</taxon>
    </lineage>
</organism>
<dbReference type="AlphaFoldDB" id="A0ABD5TEP4"/>
<sequence length="197" mass="21663">MKFKLVPAAPDTVAFVADAQAAVPLVPGSEDDCCARLLHRLGFRSRDVARTWLTFLRALGLAAETDEGFKRVRADPTPAYVREQFLSGVYGASDVADALLASESDDGATGDADGTTVDEAFAAFVDRVPQWERYRTDDWESVWRERVERHLAWFALLDLATRRDGRYVATDRLRDLRGGGLQGDASGEHDSEGARDG</sequence>
<dbReference type="InterPro" id="IPR058821">
    <property type="entry name" value="Double_WHD-containing_halo"/>
</dbReference>